<comment type="similarity">
    <text evidence="1">Belongs to the LysR transcriptional regulatory family.</text>
</comment>
<sequence>MNLHALRIFHIVAEKGSVTQAANEINISQPAVTAQVKKLEQEIGLSLLAPKGRGVFLTESGRQLTKYTKKLFTLEEEIEKYIEQFKKGLVGKLSISATYLPANFLLPKWLADFKQKFPDIEVELTSTNSSKAINQLINYEADIAFIGGINESHPLIYWKELFKDEMWFVVSRNHKFAKKKVTLAETMLEPFVFREEGSSSREKLVSLCKINNINQPSIGLQMNGLNETIRAVMEGYGITFVSSLEAKEYIARGDLAKIDVEDIRIVNPISICTRKDDELSSPALNFVESIMEKDNSCT</sequence>
<evidence type="ECO:0000256" key="3">
    <source>
        <dbReference type="ARBA" id="ARBA00023125"/>
    </source>
</evidence>
<evidence type="ECO:0000313" key="6">
    <source>
        <dbReference type="EMBL" id="QQP14505.1"/>
    </source>
</evidence>
<dbReference type="InterPro" id="IPR036388">
    <property type="entry name" value="WH-like_DNA-bd_sf"/>
</dbReference>
<keyword evidence="2" id="KW-0805">Transcription regulation</keyword>
<keyword evidence="4" id="KW-0804">Transcription</keyword>
<dbReference type="InterPro" id="IPR000847">
    <property type="entry name" value="LysR_HTH_N"/>
</dbReference>
<dbReference type="Gene3D" id="1.10.10.10">
    <property type="entry name" value="Winged helix-like DNA-binding domain superfamily/Winged helix DNA-binding domain"/>
    <property type="match status" value="1"/>
</dbReference>
<dbReference type="SUPFAM" id="SSF46785">
    <property type="entry name" value="Winged helix' DNA-binding domain"/>
    <property type="match status" value="1"/>
</dbReference>
<dbReference type="RefSeq" id="WP_053596872.1">
    <property type="nucleotide sequence ID" value="NZ_CP067341.1"/>
</dbReference>
<evidence type="ECO:0000256" key="4">
    <source>
        <dbReference type="ARBA" id="ARBA00023163"/>
    </source>
</evidence>
<dbReference type="PROSITE" id="PS50931">
    <property type="entry name" value="HTH_LYSR"/>
    <property type="match status" value="1"/>
</dbReference>
<keyword evidence="7" id="KW-1185">Reference proteome</keyword>
<gene>
    <name evidence="6" type="ORF">FJQ98_11110</name>
</gene>
<dbReference type="SUPFAM" id="SSF53850">
    <property type="entry name" value="Periplasmic binding protein-like II"/>
    <property type="match status" value="1"/>
</dbReference>
<dbReference type="InterPro" id="IPR036390">
    <property type="entry name" value="WH_DNA-bd_sf"/>
</dbReference>
<feature type="domain" description="HTH lysR-type" evidence="5">
    <location>
        <begin position="1"/>
        <end position="58"/>
    </location>
</feature>
<protein>
    <submittedName>
        <fullName evidence="6">LysR family transcriptional regulator</fullName>
    </submittedName>
</protein>
<dbReference type="Gene3D" id="3.40.190.10">
    <property type="entry name" value="Periplasmic binding protein-like II"/>
    <property type="match status" value="2"/>
</dbReference>
<dbReference type="Pfam" id="PF03466">
    <property type="entry name" value="LysR_substrate"/>
    <property type="match status" value="1"/>
</dbReference>
<dbReference type="EMBL" id="CP067341">
    <property type="protein sequence ID" value="QQP14505.1"/>
    <property type="molecule type" value="Genomic_DNA"/>
</dbReference>
<dbReference type="PANTHER" id="PTHR30126">
    <property type="entry name" value="HTH-TYPE TRANSCRIPTIONAL REGULATOR"/>
    <property type="match status" value="1"/>
</dbReference>
<keyword evidence="3" id="KW-0238">DNA-binding</keyword>
<reference evidence="6 7" key="1">
    <citation type="submission" date="2020-01" db="EMBL/GenBank/DDBJ databases">
        <authorList>
            <person name="Liu G."/>
            <person name="Liu B."/>
        </authorList>
    </citation>
    <scope>NUCLEOTIDE SEQUENCE [LARGE SCALE GENOMIC DNA]</scope>
    <source>
        <strain evidence="6 7">FJAT-51161</strain>
    </source>
</reference>
<evidence type="ECO:0000313" key="7">
    <source>
        <dbReference type="Proteomes" id="UP000596049"/>
    </source>
</evidence>
<dbReference type="Pfam" id="PF00126">
    <property type="entry name" value="HTH_1"/>
    <property type="match status" value="1"/>
</dbReference>
<organism evidence="6 7">
    <name type="scientific">Lysinibacillus agricola</name>
    <dbReference type="NCBI Taxonomy" id="2590012"/>
    <lineage>
        <taxon>Bacteria</taxon>
        <taxon>Bacillati</taxon>
        <taxon>Bacillota</taxon>
        <taxon>Bacilli</taxon>
        <taxon>Bacillales</taxon>
        <taxon>Bacillaceae</taxon>
        <taxon>Lysinibacillus</taxon>
    </lineage>
</organism>
<proteinExistence type="inferred from homology"/>
<dbReference type="PANTHER" id="PTHR30126:SF40">
    <property type="entry name" value="HTH-TYPE TRANSCRIPTIONAL REGULATOR GLTR"/>
    <property type="match status" value="1"/>
</dbReference>
<evidence type="ECO:0000256" key="2">
    <source>
        <dbReference type="ARBA" id="ARBA00023015"/>
    </source>
</evidence>
<dbReference type="PRINTS" id="PR00039">
    <property type="entry name" value="HTHLYSR"/>
</dbReference>
<dbReference type="InterPro" id="IPR005119">
    <property type="entry name" value="LysR_subst-bd"/>
</dbReference>
<evidence type="ECO:0000256" key="1">
    <source>
        <dbReference type="ARBA" id="ARBA00009437"/>
    </source>
</evidence>
<accession>A0ABX7AX13</accession>
<dbReference type="Proteomes" id="UP000596049">
    <property type="component" value="Chromosome"/>
</dbReference>
<name>A0ABX7AX13_9BACI</name>
<evidence type="ECO:0000259" key="5">
    <source>
        <dbReference type="PROSITE" id="PS50931"/>
    </source>
</evidence>